<feature type="region of interest" description="Disordered" evidence="1">
    <location>
        <begin position="230"/>
        <end position="264"/>
    </location>
</feature>
<dbReference type="EMBL" id="KB445654">
    <property type="protein sequence ID" value="EMD59008.1"/>
    <property type="molecule type" value="Genomic_DNA"/>
</dbReference>
<dbReference type="HOGENOM" id="CLU_091741_0_0_1"/>
<evidence type="ECO:0000313" key="3">
    <source>
        <dbReference type="Proteomes" id="UP000016934"/>
    </source>
</evidence>
<evidence type="ECO:0000256" key="1">
    <source>
        <dbReference type="SAM" id="MobiDB-lite"/>
    </source>
</evidence>
<organism evidence="2 3">
    <name type="scientific">Cochliobolus sativus (strain ND90Pr / ATCC 201652)</name>
    <name type="common">Common root rot and spot blotch fungus</name>
    <name type="synonym">Bipolaris sorokiniana</name>
    <dbReference type="NCBI Taxonomy" id="665912"/>
    <lineage>
        <taxon>Eukaryota</taxon>
        <taxon>Fungi</taxon>
        <taxon>Dikarya</taxon>
        <taxon>Ascomycota</taxon>
        <taxon>Pezizomycotina</taxon>
        <taxon>Dothideomycetes</taxon>
        <taxon>Pleosporomycetidae</taxon>
        <taxon>Pleosporales</taxon>
        <taxon>Pleosporineae</taxon>
        <taxon>Pleosporaceae</taxon>
        <taxon>Bipolaris</taxon>
    </lineage>
</organism>
<dbReference type="GeneID" id="19133892"/>
<dbReference type="RefSeq" id="XP_007705451.1">
    <property type="nucleotide sequence ID" value="XM_007707261.1"/>
</dbReference>
<reference evidence="3" key="2">
    <citation type="journal article" date="2013" name="PLoS Genet.">
        <title>Comparative genome structure, secondary metabolite, and effector coding capacity across Cochliobolus pathogens.</title>
        <authorList>
            <person name="Condon B.J."/>
            <person name="Leng Y."/>
            <person name="Wu D."/>
            <person name="Bushley K.E."/>
            <person name="Ohm R.A."/>
            <person name="Otillar R."/>
            <person name="Martin J."/>
            <person name="Schackwitz W."/>
            <person name="Grimwood J."/>
            <person name="MohdZainudin N."/>
            <person name="Xue C."/>
            <person name="Wang R."/>
            <person name="Manning V.A."/>
            <person name="Dhillon B."/>
            <person name="Tu Z.J."/>
            <person name="Steffenson B.J."/>
            <person name="Salamov A."/>
            <person name="Sun H."/>
            <person name="Lowry S."/>
            <person name="LaButti K."/>
            <person name="Han J."/>
            <person name="Copeland A."/>
            <person name="Lindquist E."/>
            <person name="Barry K."/>
            <person name="Schmutz J."/>
            <person name="Baker S.E."/>
            <person name="Ciuffetti L.M."/>
            <person name="Grigoriev I.V."/>
            <person name="Zhong S."/>
            <person name="Turgeon B.G."/>
        </authorList>
    </citation>
    <scope>NUCLEOTIDE SEQUENCE [LARGE SCALE GENOMIC DNA]</scope>
    <source>
        <strain evidence="3">ND90Pr / ATCC 201652</strain>
    </source>
</reference>
<keyword evidence="3" id="KW-1185">Reference proteome</keyword>
<proteinExistence type="predicted"/>
<dbReference type="AlphaFoldDB" id="M2RV81"/>
<sequence>MHKATVIDEKWGGVLHASDVRTSIRYQLPSKYYYGFSFLTSFYEIVATMFEYEAPIKEVERTEITALTTSKDKINLELFTGRSENAVLQEKIEEKEKHRDILLHMVKRLTEALSLPKANTEGAGEHAGAETNPNNANHLHGLPNASALSYLPANPDQPSFSNPPPTQHTHWTQQLYTPKEERGVLTAKLRIVEREREQYLRQYKMLRAQNHERRTEEQLRQYRSFMSHKHKECNKQSGDGVQEGKVKKEKGDLKLKRRKHKEKDRLNREVTEAFLKRLEFNLVICEKSNGKSE</sequence>
<gene>
    <name evidence="2" type="ORF">COCSADRAFT_194404</name>
</gene>
<protein>
    <submittedName>
        <fullName evidence="2">Uncharacterized protein</fullName>
    </submittedName>
</protein>
<dbReference type="OMA" id="NHERRTE"/>
<dbReference type="KEGG" id="bsc:COCSADRAFT_194404"/>
<dbReference type="OrthoDB" id="10420479at2759"/>
<dbReference type="Proteomes" id="UP000016934">
    <property type="component" value="Unassembled WGS sequence"/>
</dbReference>
<feature type="compositionally biased region" description="Basic and acidic residues" evidence="1">
    <location>
        <begin position="242"/>
        <end position="254"/>
    </location>
</feature>
<name>M2RV81_COCSN</name>
<evidence type="ECO:0000313" key="2">
    <source>
        <dbReference type="EMBL" id="EMD59008.1"/>
    </source>
</evidence>
<accession>M2RV81</accession>
<feature type="region of interest" description="Disordered" evidence="1">
    <location>
        <begin position="119"/>
        <end position="147"/>
    </location>
</feature>
<reference evidence="2 3" key="1">
    <citation type="journal article" date="2012" name="PLoS Pathog.">
        <title>Diverse lifestyles and strategies of plant pathogenesis encoded in the genomes of eighteen Dothideomycetes fungi.</title>
        <authorList>
            <person name="Ohm R.A."/>
            <person name="Feau N."/>
            <person name="Henrissat B."/>
            <person name="Schoch C.L."/>
            <person name="Horwitz B.A."/>
            <person name="Barry K.W."/>
            <person name="Condon B.J."/>
            <person name="Copeland A.C."/>
            <person name="Dhillon B."/>
            <person name="Glaser F."/>
            <person name="Hesse C.N."/>
            <person name="Kosti I."/>
            <person name="LaButti K."/>
            <person name="Lindquist E.A."/>
            <person name="Lucas S."/>
            <person name="Salamov A.A."/>
            <person name="Bradshaw R.E."/>
            <person name="Ciuffetti L."/>
            <person name="Hamelin R.C."/>
            <person name="Kema G.H.J."/>
            <person name="Lawrence C."/>
            <person name="Scott J.A."/>
            <person name="Spatafora J.W."/>
            <person name="Turgeon B.G."/>
            <person name="de Wit P.J.G.M."/>
            <person name="Zhong S."/>
            <person name="Goodwin S.B."/>
            <person name="Grigoriev I.V."/>
        </authorList>
    </citation>
    <scope>NUCLEOTIDE SEQUENCE [LARGE SCALE GENOMIC DNA]</scope>
    <source>
        <strain evidence="3">ND90Pr / ATCC 201652</strain>
    </source>
</reference>